<organism evidence="1 2">
    <name type="scientific">Pararhodobacter aggregans</name>
    <dbReference type="NCBI Taxonomy" id="404875"/>
    <lineage>
        <taxon>Bacteria</taxon>
        <taxon>Pseudomonadati</taxon>
        <taxon>Pseudomonadota</taxon>
        <taxon>Alphaproteobacteria</taxon>
        <taxon>Rhodobacterales</taxon>
        <taxon>Paracoccaceae</taxon>
        <taxon>Pararhodobacter</taxon>
    </lineage>
</organism>
<sequence>MPDDTTAAIQALLQQVTVLTETVQTQQKHLDALKTHILDEKKDALREKDTALSSVDKILAQLETQQREKALKLAGFERDAAGNLVLGGGRTERGVFLTREEARDPVKYREAKAKAEAEGLPLRVSDTAEDPTRRNTGQPDIMKSTVFTFDDDFTKTRFIRADMQTGAGIVQRRLAAEREGFTIRTFRTLEDLPEHAARKFSLMEKAANAGGDDAN</sequence>
<reference evidence="1 2" key="1">
    <citation type="journal article" date="2011" name="Syst. Appl. Microbiol.">
        <title>Defluviimonas denitrificans gen. nov., sp. nov., and Pararhodobacter aggregans gen. nov., sp. nov., non-phototrophic Rhodobacteraceae from the biofilter of a marine aquaculture.</title>
        <authorList>
            <person name="Foesel B.U."/>
            <person name="Drake H.L."/>
            <person name="Schramm A."/>
        </authorList>
    </citation>
    <scope>NUCLEOTIDE SEQUENCE [LARGE SCALE GENOMIC DNA]</scope>
    <source>
        <strain evidence="1 2">D1-19</strain>
    </source>
</reference>
<dbReference type="Proteomes" id="UP000244810">
    <property type="component" value="Unassembled WGS sequence"/>
</dbReference>
<evidence type="ECO:0000313" key="2">
    <source>
        <dbReference type="Proteomes" id="UP000244810"/>
    </source>
</evidence>
<accession>A0A2T7UR93</accession>
<comment type="caution">
    <text evidence="1">The sequence shown here is derived from an EMBL/GenBank/DDBJ whole genome shotgun (WGS) entry which is preliminary data.</text>
</comment>
<evidence type="ECO:0000313" key="1">
    <source>
        <dbReference type="EMBL" id="PVE47174.1"/>
    </source>
</evidence>
<dbReference type="EMBL" id="QDDR01000006">
    <property type="protein sequence ID" value="PVE47174.1"/>
    <property type="molecule type" value="Genomic_DNA"/>
</dbReference>
<proteinExistence type="predicted"/>
<name>A0A2T7UR93_9RHOB</name>
<gene>
    <name evidence="1" type="ORF">DDE23_13080</name>
</gene>
<dbReference type="RefSeq" id="WP_107752186.1">
    <property type="nucleotide sequence ID" value="NZ_QBKF01000006.1"/>
</dbReference>
<dbReference type="AlphaFoldDB" id="A0A2T7UR93"/>
<keyword evidence="2" id="KW-1185">Reference proteome</keyword>
<protein>
    <submittedName>
        <fullName evidence="1">Uncharacterized protein</fullName>
    </submittedName>
</protein>
<dbReference type="OrthoDB" id="7847540at2"/>